<dbReference type="InterPro" id="IPR027417">
    <property type="entry name" value="P-loop_NTPase"/>
</dbReference>
<proteinExistence type="predicted"/>
<gene>
    <name evidence="1" type="ORF">M6D93_17935</name>
</gene>
<sequence length="266" mass="26629">MTSNDALGSGPSVAVVAGGPVVGVGPAAAGGPVVGVIAGCGGAGASTFAAVVAACAAAMAGAEVQSGVRPGAFLLDCDPIGGGIDVLLGAERTAGPRWRQVRLRGGELAPELLFETLPRWRGVSFLAADTAAPIAAGDVEQITRSARRAALVVLDVPRWPSELRERCLSLCDSVVLVTAAEVRAVTASALVAAALDPARSWVVARGTSRALPLDRIGEALGLSVLGAVPYDPACSHPDGLSVAGLRRETRRLATLAGLAHPDGRAA</sequence>
<dbReference type="SUPFAM" id="SSF52540">
    <property type="entry name" value="P-loop containing nucleoside triphosphate hydrolases"/>
    <property type="match status" value="1"/>
</dbReference>
<evidence type="ECO:0000313" key="2">
    <source>
        <dbReference type="Proteomes" id="UP001056336"/>
    </source>
</evidence>
<protein>
    <submittedName>
        <fullName evidence="1">Uncharacterized protein</fullName>
    </submittedName>
</protein>
<dbReference type="PANTHER" id="PTHR43384:SF11">
    <property type="entry name" value="SEPTUM SITE DETERMINING PROTEIN"/>
    <property type="match status" value="1"/>
</dbReference>
<dbReference type="Proteomes" id="UP001056336">
    <property type="component" value="Chromosome"/>
</dbReference>
<reference evidence="1" key="2">
    <citation type="submission" date="2022-05" db="EMBL/GenBank/DDBJ databases">
        <authorList>
            <person name="Kim J.-S."/>
            <person name="Lee K."/>
            <person name="Suh M."/>
            <person name="Eom M."/>
            <person name="Kim J.-S."/>
            <person name="Kim D.-S."/>
            <person name="Ko S.-H."/>
            <person name="Shin Y."/>
            <person name="Lee J.-S."/>
        </authorList>
    </citation>
    <scope>NUCLEOTIDE SEQUENCE</scope>
    <source>
        <strain evidence="1">N237</strain>
    </source>
</reference>
<accession>A0ABY4QX97</accession>
<name>A0ABY4QX97_9ACTN</name>
<dbReference type="InterPro" id="IPR050625">
    <property type="entry name" value="ParA/MinD_ATPase"/>
</dbReference>
<dbReference type="RefSeq" id="WP_249771370.1">
    <property type="nucleotide sequence ID" value="NZ_CP097332.1"/>
</dbReference>
<dbReference type="PANTHER" id="PTHR43384">
    <property type="entry name" value="SEPTUM SITE-DETERMINING PROTEIN MIND HOMOLOG, CHLOROPLASTIC-RELATED"/>
    <property type="match status" value="1"/>
</dbReference>
<organism evidence="1 2">
    <name type="scientific">Jatrophihabitans telluris</name>
    <dbReference type="NCBI Taxonomy" id="2038343"/>
    <lineage>
        <taxon>Bacteria</taxon>
        <taxon>Bacillati</taxon>
        <taxon>Actinomycetota</taxon>
        <taxon>Actinomycetes</taxon>
        <taxon>Jatrophihabitantales</taxon>
        <taxon>Jatrophihabitantaceae</taxon>
        <taxon>Jatrophihabitans</taxon>
    </lineage>
</organism>
<reference evidence="1" key="1">
    <citation type="journal article" date="2018" name="Int. J. Syst. Evol. Microbiol.">
        <title>Jatrophihabitans telluris sp. nov., isolated from sediment soil of lava forest wetlands and the emended description of the genus Jatrophihabitans.</title>
        <authorList>
            <person name="Lee K.C."/>
            <person name="Suh M.K."/>
            <person name="Eom M.K."/>
            <person name="Kim K.K."/>
            <person name="Kim J.S."/>
            <person name="Kim D.S."/>
            <person name="Ko S.H."/>
            <person name="Shin Y.K."/>
            <person name="Lee J.S."/>
        </authorList>
    </citation>
    <scope>NUCLEOTIDE SEQUENCE</scope>
    <source>
        <strain evidence="1">N237</strain>
    </source>
</reference>
<keyword evidence="2" id="KW-1185">Reference proteome</keyword>
<dbReference type="EMBL" id="CP097332">
    <property type="protein sequence ID" value="UQX88150.1"/>
    <property type="molecule type" value="Genomic_DNA"/>
</dbReference>
<dbReference type="Gene3D" id="3.40.50.300">
    <property type="entry name" value="P-loop containing nucleotide triphosphate hydrolases"/>
    <property type="match status" value="1"/>
</dbReference>
<evidence type="ECO:0000313" key="1">
    <source>
        <dbReference type="EMBL" id="UQX88150.1"/>
    </source>
</evidence>